<proteinExistence type="predicted"/>
<evidence type="ECO:0000313" key="1">
    <source>
        <dbReference type="EMBL" id="QWV13571.1"/>
    </source>
</evidence>
<dbReference type="RefSeq" id="WP_169702191.1">
    <property type="nucleotide sequence ID" value="NZ_CP076686.1"/>
</dbReference>
<gene>
    <name evidence="1" type="ORF">KQ249_02830</name>
</gene>
<accession>A0ABX8ILJ8</accession>
<reference evidence="1 2" key="1">
    <citation type="submission" date="2021-06" db="EMBL/GenBank/DDBJ databases">
        <title>Microbial metabolic specificity influences pelagic lipid remineralization.</title>
        <authorList>
            <person name="Behrendt L."/>
            <person name="Hunter J.E."/>
            <person name="Alcolombri U."/>
            <person name="Smriga S."/>
            <person name="Mincer T."/>
            <person name="Lowenstein D.P."/>
            <person name="Peaudecerf F.J."/>
            <person name="Fernandez V.I."/>
            <person name="Fredricks H."/>
            <person name="Almblad H."/>
            <person name="Harrison J.J."/>
            <person name="Stocker R."/>
            <person name="Van Mooy B.A.S."/>
        </authorList>
    </citation>
    <scope>NUCLEOTIDE SEQUENCE [LARGE SCALE GENOMIC DNA]</scope>
    <source>
        <strain evidence="1 2">HP15-B</strain>
    </source>
</reference>
<dbReference type="Proteomes" id="UP000683442">
    <property type="component" value="Chromosome"/>
</dbReference>
<dbReference type="GeneID" id="78558348"/>
<organism evidence="1 2">
    <name type="scientific">Marinobacter adhaerens</name>
    <dbReference type="NCBI Taxonomy" id="1033846"/>
    <lineage>
        <taxon>Bacteria</taxon>
        <taxon>Pseudomonadati</taxon>
        <taxon>Pseudomonadota</taxon>
        <taxon>Gammaproteobacteria</taxon>
        <taxon>Pseudomonadales</taxon>
        <taxon>Marinobacteraceae</taxon>
        <taxon>Marinobacter</taxon>
    </lineage>
</organism>
<sequence length="74" mass="8315">MSLVQVNCVASVTPNAAGAPLAQAGSGQEAVWFYLILPLPLFWEEEKMSKRSHFVFFDREYVKNRCPLTIIQIG</sequence>
<dbReference type="EMBL" id="CP076686">
    <property type="protein sequence ID" value="QWV13571.1"/>
    <property type="molecule type" value="Genomic_DNA"/>
</dbReference>
<protein>
    <submittedName>
        <fullName evidence="1">Uncharacterized protein</fullName>
    </submittedName>
</protein>
<evidence type="ECO:0000313" key="2">
    <source>
        <dbReference type="Proteomes" id="UP000683442"/>
    </source>
</evidence>
<name>A0ABX8ILJ8_9GAMM</name>
<keyword evidence="2" id="KW-1185">Reference proteome</keyword>